<dbReference type="PRINTS" id="PR00367">
    <property type="entry name" value="ETHRSPELEMNT"/>
</dbReference>
<dbReference type="GO" id="GO:0003700">
    <property type="term" value="F:DNA-binding transcription factor activity"/>
    <property type="evidence" value="ECO:0007669"/>
    <property type="project" value="InterPro"/>
</dbReference>
<dbReference type="AlphaFoldDB" id="A0A251S2E9"/>
<dbReference type="InParanoid" id="A0A251S2E9"/>
<evidence type="ECO:0000256" key="6">
    <source>
        <dbReference type="ARBA" id="ARBA00023163"/>
    </source>
</evidence>
<dbReference type="GO" id="GO:0006950">
    <property type="term" value="P:response to stress"/>
    <property type="evidence" value="ECO:0007669"/>
    <property type="project" value="UniProtKB-ARBA"/>
</dbReference>
<keyword evidence="6" id="KW-0804">Transcription</keyword>
<keyword evidence="2" id="KW-0936">Ethylene signaling pathway</keyword>
<comment type="subcellular location">
    <subcellularLocation>
        <location evidence="1">Nucleus</location>
    </subcellularLocation>
</comment>
<dbReference type="PANTHER" id="PTHR31190">
    <property type="entry name" value="DNA-BINDING DOMAIN"/>
    <property type="match status" value="1"/>
</dbReference>
<dbReference type="GO" id="GO:0005634">
    <property type="term" value="C:nucleus"/>
    <property type="evidence" value="ECO:0007669"/>
    <property type="project" value="UniProtKB-SubCell"/>
</dbReference>
<feature type="region of interest" description="Disordered" evidence="8">
    <location>
        <begin position="1"/>
        <end position="21"/>
    </location>
</feature>
<dbReference type="GO" id="GO:0009873">
    <property type="term" value="P:ethylene-activated signaling pathway"/>
    <property type="evidence" value="ECO:0007669"/>
    <property type="project" value="UniProtKB-KW"/>
</dbReference>
<accession>A0A251S2E9</accession>
<keyword evidence="12" id="KW-1185">Reference proteome</keyword>
<sequence length="504" mass="56652">MDSTPGEANSEADLNKTELEEEEKVKYKGVRKRKSGKFAAEIGDPKKRGNVWLGTFLSPIEAAKAYDKAAFKMRGPKANLNFPLDFGISPEDSTKTETATVGRKRTKDVSQAEPEAKDNGDDNCPVKLHDGSGPSSPGGGSMSPQSPSPIRQSAPIVLSTDDGKRDYFKWTDEYLVAMCDILNKHLTINGRNSPFKWADLQLEFEKVSHHKFKSFTALRSKYDAMRARYNLWKSLKNGETGLRWNESTGKLDCSDDWWEKKIKENPEFKLVRKKQPSRELQEAWDQLFEEAAADGVDYVAPIVDLNQAHHVDSVAPSVDPNKLNQVHHMTLEDDDEEDRVVDSSEHALKSSQFGNMETEEATSFSNFANAVRREEGVAPNQGDGCTPSQKIVKTSTKPKPTPIKCKTTESERATMFKEYMTRQNATQQRALKILKTCEVSDFSISSSIGVINRMVEDGLMTSCSELWCFAVNLFEDDVKRELFMSLPNDVGRLAWLQYKHNLAN</sequence>
<dbReference type="GO" id="GO:0000976">
    <property type="term" value="F:transcription cis-regulatory region binding"/>
    <property type="evidence" value="ECO:0007669"/>
    <property type="project" value="UniProtKB-ARBA"/>
</dbReference>
<feature type="region of interest" description="Disordered" evidence="8">
    <location>
        <begin position="375"/>
        <end position="401"/>
    </location>
</feature>
<keyword evidence="3" id="KW-0805">Transcription regulation</keyword>
<dbReference type="Pfam" id="PF12776">
    <property type="entry name" value="Myb_DNA-bind_3"/>
    <property type="match status" value="1"/>
</dbReference>
<evidence type="ECO:0000313" key="10">
    <source>
        <dbReference type="EMBL" id="KAF5759751.1"/>
    </source>
</evidence>
<organism evidence="11 12">
    <name type="scientific">Helianthus annuus</name>
    <name type="common">Common sunflower</name>
    <dbReference type="NCBI Taxonomy" id="4232"/>
    <lineage>
        <taxon>Eukaryota</taxon>
        <taxon>Viridiplantae</taxon>
        <taxon>Streptophyta</taxon>
        <taxon>Embryophyta</taxon>
        <taxon>Tracheophyta</taxon>
        <taxon>Spermatophyta</taxon>
        <taxon>Magnoliopsida</taxon>
        <taxon>eudicotyledons</taxon>
        <taxon>Gunneridae</taxon>
        <taxon>Pentapetalae</taxon>
        <taxon>asterids</taxon>
        <taxon>campanulids</taxon>
        <taxon>Asterales</taxon>
        <taxon>Asteraceae</taxon>
        <taxon>Asteroideae</taxon>
        <taxon>Heliantheae alliance</taxon>
        <taxon>Heliantheae</taxon>
        <taxon>Helianthus</taxon>
    </lineage>
</organism>
<evidence type="ECO:0000256" key="5">
    <source>
        <dbReference type="ARBA" id="ARBA00023159"/>
    </source>
</evidence>
<dbReference type="Gramene" id="mRNA:HanXRQr2_Chr16g0745141">
    <property type="protein sequence ID" value="mRNA:HanXRQr2_Chr16g0745141"/>
    <property type="gene ID" value="HanXRQr2_Chr16g0745141"/>
</dbReference>
<dbReference type="PROSITE" id="PS51032">
    <property type="entry name" value="AP2_ERF"/>
    <property type="match status" value="1"/>
</dbReference>
<dbReference type="Pfam" id="PF00847">
    <property type="entry name" value="AP2"/>
    <property type="match status" value="1"/>
</dbReference>
<dbReference type="Gene3D" id="3.30.730.10">
    <property type="entry name" value="AP2/ERF domain"/>
    <property type="match status" value="1"/>
</dbReference>
<dbReference type="InterPro" id="IPR001471">
    <property type="entry name" value="AP2/ERF_dom"/>
</dbReference>
<keyword evidence="7" id="KW-0539">Nucleus</keyword>
<evidence type="ECO:0000256" key="8">
    <source>
        <dbReference type="SAM" id="MobiDB-lite"/>
    </source>
</evidence>
<dbReference type="Proteomes" id="UP000215914">
    <property type="component" value="Chromosome 16"/>
</dbReference>
<dbReference type="EMBL" id="CM007905">
    <property type="protein sequence ID" value="OTF91331.1"/>
    <property type="molecule type" value="Genomic_DNA"/>
</dbReference>
<keyword evidence="5" id="KW-0010">Activator</keyword>
<reference evidence="10 12" key="1">
    <citation type="journal article" date="2017" name="Nature">
        <title>The sunflower genome provides insights into oil metabolism, flowering and Asterid evolution.</title>
        <authorList>
            <person name="Badouin H."/>
            <person name="Gouzy J."/>
            <person name="Grassa C.J."/>
            <person name="Murat F."/>
            <person name="Staton S.E."/>
            <person name="Cottret L."/>
            <person name="Lelandais-Briere C."/>
            <person name="Owens G.L."/>
            <person name="Carrere S."/>
            <person name="Mayjonade B."/>
            <person name="Legrand L."/>
            <person name="Gill N."/>
            <person name="Kane N.C."/>
            <person name="Bowers J.E."/>
            <person name="Hubner S."/>
            <person name="Bellec A."/>
            <person name="Berard A."/>
            <person name="Berges H."/>
            <person name="Blanchet N."/>
            <person name="Boniface M.C."/>
            <person name="Brunel D."/>
            <person name="Catrice O."/>
            <person name="Chaidir N."/>
            <person name="Claudel C."/>
            <person name="Donnadieu C."/>
            <person name="Faraut T."/>
            <person name="Fievet G."/>
            <person name="Helmstetter N."/>
            <person name="King M."/>
            <person name="Knapp S.J."/>
            <person name="Lai Z."/>
            <person name="Le Paslier M.C."/>
            <person name="Lippi Y."/>
            <person name="Lorenzon L."/>
            <person name="Mandel J.R."/>
            <person name="Marage G."/>
            <person name="Marchand G."/>
            <person name="Marquand E."/>
            <person name="Bret-Mestries E."/>
            <person name="Morien E."/>
            <person name="Nambeesan S."/>
            <person name="Nguyen T."/>
            <person name="Pegot-Espagnet P."/>
            <person name="Pouilly N."/>
            <person name="Raftis F."/>
            <person name="Sallet E."/>
            <person name="Schiex T."/>
            <person name="Thomas J."/>
            <person name="Vandecasteele C."/>
            <person name="Vares D."/>
            <person name="Vear F."/>
            <person name="Vautrin S."/>
            <person name="Crespi M."/>
            <person name="Mangin B."/>
            <person name="Burke J.M."/>
            <person name="Salse J."/>
            <person name="Munos S."/>
            <person name="Vincourt P."/>
            <person name="Rieseberg L.H."/>
            <person name="Langlade N.B."/>
        </authorList>
    </citation>
    <scope>NUCLEOTIDE SEQUENCE [LARGE SCALE GENOMIC DNA]</scope>
    <source>
        <strain evidence="12">cv. SF193</strain>
        <tissue evidence="10">Leaves</tissue>
    </source>
</reference>
<feature type="region of interest" description="Disordered" evidence="8">
    <location>
        <begin position="82"/>
        <end position="156"/>
    </location>
</feature>
<dbReference type="EMBL" id="MNCJ02000331">
    <property type="protein sequence ID" value="KAF5759751.1"/>
    <property type="molecule type" value="Genomic_DNA"/>
</dbReference>
<name>A0A251S2E9_HELAN</name>
<dbReference type="SMART" id="SM00380">
    <property type="entry name" value="AP2"/>
    <property type="match status" value="1"/>
</dbReference>
<dbReference type="InterPro" id="IPR016177">
    <property type="entry name" value="DNA-bd_dom_sf"/>
</dbReference>
<evidence type="ECO:0000256" key="1">
    <source>
        <dbReference type="ARBA" id="ARBA00004123"/>
    </source>
</evidence>
<reference evidence="10" key="3">
    <citation type="submission" date="2020-06" db="EMBL/GenBank/DDBJ databases">
        <title>Helianthus annuus Genome sequencing and assembly Release 2.</title>
        <authorList>
            <person name="Gouzy J."/>
            <person name="Langlade N."/>
            <person name="Munos S."/>
        </authorList>
    </citation>
    <scope>NUCLEOTIDE SEQUENCE</scope>
    <source>
        <tissue evidence="10">Leaves</tissue>
    </source>
</reference>
<gene>
    <name evidence="11" type="ORF">HannXRQ_Chr16g0509561</name>
    <name evidence="10" type="ORF">HanXRQr2_Chr16g0745141</name>
</gene>
<dbReference type="InterPro" id="IPR044808">
    <property type="entry name" value="ERF_plant"/>
</dbReference>
<dbReference type="OrthoDB" id="4955136at2759"/>
<evidence type="ECO:0000313" key="12">
    <source>
        <dbReference type="Proteomes" id="UP000215914"/>
    </source>
</evidence>
<dbReference type="CDD" id="cd00018">
    <property type="entry name" value="AP2"/>
    <property type="match status" value="1"/>
</dbReference>
<feature type="domain" description="AP2/ERF" evidence="9">
    <location>
        <begin position="26"/>
        <end position="83"/>
    </location>
</feature>
<dbReference type="SUPFAM" id="SSF54171">
    <property type="entry name" value="DNA-binding domain"/>
    <property type="match status" value="1"/>
</dbReference>
<dbReference type="PANTHER" id="PTHR31190:SF499">
    <property type="entry name" value="ETHYLENE-RESPONSIVE TRANSCRIPTION FACTOR ERF105"/>
    <property type="match status" value="1"/>
</dbReference>
<evidence type="ECO:0000313" key="11">
    <source>
        <dbReference type="EMBL" id="OTF91331.1"/>
    </source>
</evidence>
<evidence type="ECO:0000256" key="4">
    <source>
        <dbReference type="ARBA" id="ARBA00023125"/>
    </source>
</evidence>
<dbReference type="InterPro" id="IPR036955">
    <property type="entry name" value="AP2/ERF_dom_sf"/>
</dbReference>
<protein>
    <submittedName>
        <fullName evidence="11">Putative DNA-binding domain, Myb/SANT-like domain protein</fullName>
    </submittedName>
    <submittedName>
        <fullName evidence="10">Transcription factor AP2-EREBP family</fullName>
    </submittedName>
</protein>
<feature type="compositionally biased region" description="Basic and acidic residues" evidence="8">
    <location>
        <begin position="107"/>
        <end position="120"/>
    </location>
</feature>
<evidence type="ECO:0000259" key="9">
    <source>
        <dbReference type="PROSITE" id="PS51032"/>
    </source>
</evidence>
<evidence type="ECO:0000256" key="3">
    <source>
        <dbReference type="ARBA" id="ARBA00023015"/>
    </source>
</evidence>
<proteinExistence type="predicted"/>
<keyword evidence="4 11" id="KW-0238">DNA-binding</keyword>
<evidence type="ECO:0000256" key="7">
    <source>
        <dbReference type="ARBA" id="ARBA00023242"/>
    </source>
</evidence>
<evidence type="ECO:0000256" key="2">
    <source>
        <dbReference type="ARBA" id="ARBA00022745"/>
    </source>
</evidence>
<dbReference type="InterPro" id="IPR024752">
    <property type="entry name" value="Myb/SANT-like_dom"/>
</dbReference>
<reference evidence="11" key="2">
    <citation type="submission" date="2017-02" db="EMBL/GenBank/DDBJ databases">
        <title>Sunflower complete genome.</title>
        <authorList>
            <person name="Langlade N."/>
            <person name="Munos S."/>
        </authorList>
    </citation>
    <scope>NUCLEOTIDE SEQUENCE [LARGE SCALE GENOMIC DNA]</scope>
    <source>
        <tissue evidence="11">Leaves</tissue>
    </source>
</reference>
<dbReference type="OMA" id="ITASEDW"/>